<dbReference type="EMBL" id="DRWR01000048">
    <property type="protein sequence ID" value="HHQ15713.1"/>
    <property type="molecule type" value="Genomic_DNA"/>
</dbReference>
<sequence>MYRIYLLVVVLLGIFLWNIKTWAINKSPCIECHQKITPGIVEQHFEGKMSRAGVDCSTCHGSEHKSMNDSQKAELPTPETCAICHPKQVKQFREGKHNLAWIAAKAMPMWAHQPNVIVGEGNKACSYCHKIGEKSQEEKKSFRYGNAQCDNCHTRHSFKKSEARDPRTCQICHMGFDHPQWEMWSSSKHGIIWQIEGKDSKRAPTCQTCHMSNGDHRVMTAWGFLALRLPEEDPEWLKYRITILQALGVLDNKGNPTARFEIVKAAKVVRLTKEEFQVEREKMVKICVNCHSETFARKQLSAADQVIKEVDKIFAEAIREVKDLYNKGILKKPKGWNFAPDLLQLYEAKSSIEQDLYLMFLEYRMRAFQGAFHMNPDYTHWYGWAPMKQTLQKIKDEAEKLRVKKRVKK</sequence>
<dbReference type="SUPFAM" id="SSF48695">
    <property type="entry name" value="Multiheme cytochromes"/>
    <property type="match status" value="1"/>
</dbReference>
<dbReference type="PANTHER" id="PTHR35038">
    <property type="entry name" value="DISSIMILATORY SULFITE REDUCTASE SIRA"/>
    <property type="match status" value="1"/>
</dbReference>
<dbReference type="Gene3D" id="1.20.850.10">
    <property type="entry name" value="Hydroxylamine Oxidoreductase, Chain A, domain 2"/>
    <property type="match status" value="1"/>
</dbReference>
<keyword evidence="1" id="KW-0732">Signal</keyword>
<evidence type="ECO:0000256" key="1">
    <source>
        <dbReference type="ARBA" id="ARBA00022729"/>
    </source>
</evidence>
<proteinExistence type="predicted"/>
<dbReference type="EMBL" id="DSZN01000027">
    <property type="protein sequence ID" value="HGQ85095.1"/>
    <property type="molecule type" value="Genomic_DNA"/>
</dbReference>
<dbReference type="Pfam" id="PF13447">
    <property type="entry name" value="Multi-haem_cyto"/>
    <property type="match status" value="2"/>
</dbReference>
<comment type="caution">
    <text evidence="2">The sequence shown here is derived from an EMBL/GenBank/DDBJ whole genome shotgun (WGS) entry which is preliminary data.</text>
</comment>
<evidence type="ECO:0000313" key="3">
    <source>
        <dbReference type="EMBL" id="HHQ15713.1"/>
    </source>
</evidence>
<name>A0A7C4JQK4_9BACT</name>
<accession>A0A7C4JQK4</accession>
<dbReference type="AlphaFoldDB" id="A0A7C4JQK4"/>
<dbReference type="InterPro" id="IPR036280">
    <property type="entry name" value="Multihaem_cyt_sf"/>
</dbReference>
<protein>
    <submittedName>
        <fullName evidence="2">Cytochrome C</fullName>
    </submittedName>
</protein>
<dbReference type="InterPro" id="IPR051829">
    <property type="entry name" value="Multiheme_Cytochr_ET"/>
</dbReference>
<dbReference type="Gene3D" id="1.10.780.10">
    <property type="entry name" value="Hydroxylamine Oxidoreductase, Chain A, domain 1"/>
    <property type="match status" value="1"/>
</dbReference>
<gene>
    <name evidence="3" type="ORF">ENM15_02710</name>
    <name evidence="2" type="ORF">ENT66_01525</name>
</gene>
<reference evidence="2" key="1">
    <citation type="journal article" date="2020" name="mSystems">
        <title>Genome- and Community-Level Interaction Insights into Carbon Utilization and Element Cycling Functions of Hydrothermarchaeota in Hydrothermal Sediment.</title>
        <authorList>
            <person name="Zhou Z."/>
            <person name="Liu Y."/>
            <person name="Xu W."/>
            <person name="Pan J."/>
            <person name="Luo Z.H."/>
            <person name="Li M."/>
        </authorList>
    </citation>
    <scope>NUCLEOTIDE SEQUENCE [LARGE SCALE GENOMIC DNA]</scope>
    <source>
        <strain evidence="3">SpSt-106</strain>
        <strain evidence="2">SpSt-6</strain>
    </source>
</reference>
<evidence type="ECO:0000313" key="2">
    <source>
        <dbReference type="EMBL" id="HGQ85095.1"/>
    </source>
</evidence>
<organism evidence="2">
    <name type="scientific">Thermodesulfobacterium geofontis</name>
    <dbReference type="NCBI Taxonomy" id="1295609"/>
    <lineage>
        <taxon>Bacteria</taxon>
        <taxon>Pseudomonadati</taxon>
        <taxon>Thermodesulfobacteriota</taxon>
        <taxon>Thermodesulfobacteria</taxon>
        <taxon>Thermodesulfobacteriales</taxon>
        <taxon>Thermodesulfobacteriaceae</taxon>
        <taxon>Thermodesulfobacterium</taxon>
    </lineage>
</organism>